<evidence type="ECO:0000313" key="7">
    <source>
        <dbReference type="Proteomes" id="UP000649799"/>
    </source>
</evidence>
<accession>A0ABX0H0I3</accession>
<evidence type="ECO:0000259" key="5">
    <source>
        <dbReference type="PROSITE" id="PS50059"/>
    </source>
</evidence>
<feature type="domain" description="PPIase FKBP-type" evidence="5">
    <location>
        <begin position="74"/>
        <end position="164"/>
    </location>
</feature>
<evidence type="ECO:0000313" key="6">
    <source>
        <dbReference type="EMBL" id="NHE55304.1"/>
    </source>
</evidence>
<evidence type="ECO:0000256" key="4">
    <source>
        <dbReference type="PROSITE-ProRule" id="PRU00277"/>
    </source>
</evidence>
<keyword evidence="4" id="KW-0413">Isomerase</keyword>
<dbReference type="PROSITE" id="PS50059">
    <property type="entry name" value="FKBP_PPIASE"/>
    <property type="match status" value="1"/>
</dbReference>
<keyword evidence="7" id="KW-1185">Reference proteome</keyword>
<gene>
    <name evidence="6" type="ORF">G9Q97_00570</name>
</gene>
<reference evidence="6 7" key="1">
    <citation type="submission" date="2020-03" db="EMBL/GenBank/DDBJ databases">
        <title>Cyclobacterium plantarum sp. nov., a marine bacterium isolated from a coastal-marine wetland.</title>
        <authorList>
            <person name="Sanchez-Porro C."/>
            <person name="Ventosa A."/>
            <person name="Amoozegar M."/>
        </authorList>
    </citation>
    <scope>NUCLEOTIDE SEQUENCE [LARGE SCALE GENOMIC DNA]</scope>
    <source>
        <strain evidence="6 7">GBPx2</strain>
    </source>
</reference>
<evidence type="ECO:0000256" key="3">
    <source>
        <dbReference type="ARBA" id="ARBA00023110"/>
    </source>
</evidence>
<dbReference type="InterPro" id="IPR046357">
    <property type="entry name" value="PPIase_dom_sf"/>
</dbReference>
<dbReference type="Gene3D" id="3.10.50.40">
    <property type="match status" value="2"/>
</dbReference>
<name>A0ABX0H0I3_9BACT</name>
<comment type="catalytic activity">
    <reaction evidence="1 4">
        <text>[protein]-peptidylproline (omega=180) = [protein]-peptidylproline (omega=0)</text>
        <dbReference type="Rhea" id="RHEA:16237"/>
        <dbReference type="Rhea" id="RHEA-COMP:10747"/>
        <dbReference type="Rhea" id="RHEA-COMP:10748"/>
        <dbReference type="ChEBI" id="CHEBI:83833"/>
        <dbReference type="ChEBI" id="CHEBI:83834"/>
        <dbReference type="EC" id="5.2.1.8"/>
    </reaction>
</comment>
<dbReference type="InterPro" id="IPR001179">
    <property type="entry name" value="PPIase_FKBP_dom"/>
</dbReference>
<dbReference type="RefSeq" id="WP_166142099.1">
    <property type="nucleotide sequence ID" value="NZ_JAANYN010000001.1"/>
</dbReference>
<dbReference type="Proteomes" id="UP000649799">
    <property type="component" value="Unassembled WGS sequence"/>
</dbReference>
<sequence>MIETRKTGWLIGLVILMASCIEESETDLDRAINRDNLIMEDYIASNDIQATKAQSGFYYEKTLSMPDAPQFMNADYIGIYYEIKTIDGQLIDSYLDESKEPKYFKYSQDGLWPIAITYAAGLAREGEEMTLYVPSYLAFGNYGYEQLILPASNLVIQLKFVEKFTEEELQQREEEMIQNFIAENNLEGFEEISDGIFFRTIEEGDDSKSESQLGSNVSIDFELFEIGATEPTFDSYSSNQPITFSIGNSGLLFLDEGLKGVLPEQKVEILATSFAAYDNSIQILPEDIRLDLVEKGEQIDLIRPFTPVWFKGEVLAIQ</sequence>
<protein>
    <recommendedName>
        <fullName evidence="2 4">peptidylprolyl isomerase</fullName>
        <ecNumber evidence="2 4">5.2.1.8</ecNumber>
    </recommendedName>
</protein>
<comment type="caution">
    <text evidence="6">The sequence shown here is derived from an EMBL/GenBank/DDBJ whole genome shotgun (WGS) entry which is preliminary data.</text>
</comment>
<dbReference type="SUPFAM" id="SSF54534">
    <property type="entry name" value="FKBP-like"/>
    <property type="match status" value="2"/>
</dbReference>
<dbReference type="EMBL" id="JAANYN010000001">
    <property type="protein sequence ID" value="NHE55304.1"/>
    <property type="molecule type" value="Genomic_DNA"/>
</dbReference>
<keyword evidence="3 4" id="KW-0697">Rotamase</keyword>
<evidence type="ECO:0000256" key="2">
    <source>
        <dbReference type="ARBA" id="ARBA00013194"/>
    </source>
</evidence>
<evidence type="ECO:0000256" key="1">
    <source>
        <dbReference type="ARBA" id="ARBA00000971"/>
    </source>
</evidence>
<dbReference type="EC" id="5.2.1.8" evidence="2 4"/>
<dbReference type="PROSITE" id="PS51257">
    <property type="entry name" value="PROKAR_LIPOPROTEIN"/>
    <property type="match status" value="1"/>
</dbReference>
<proteinExistence type="predicted"/>
<organism evidence="6 7">
    <name type="scientific">Cyclobacterium plantarum</name>
    <dbReference type="NCBI Taxonomy" id="2716263"/>
    <lineage>
        <taxon>Bacteria</taxon>
        <taxon>Pseudomonadati</taxon>
        <taxon>Bacteroidota</taxon>
        <taxon>Cytophagia</taxon>
        <taxon>Cytophagales</taxon>
        <taxon>Cyclobacteriaceae</taxon>
        <taxon>Cyclobacterium</taxon>
    </lineage>
</organism>